<feature type="transmembrane region" description="Helical" evidence="7">
    <location>
        <begin position="125"/>
        <end position="144"/>
    </location>
</feature>
<feature type="transmembrane region" description="Helical" evidence="7">
    <location>
        <begin position="22"/>
        <end position="46"/>
    </location>
</feature>
<evidence type="ECO:0000259" key="8">
    <source>
        <dbReference type="PROSITE" id="PS50928"/>
    </source>
</evidence>
<gene>
    <name evidence="9" type="ORF">E3O65_03380</name>
</gene>
<keyword evidence="10" id="KW-1185">Reference proteome</keyword>
<accession>A0ABY2J8J2</accession>
<dbReference type="InterPro" id="IPR050366">
    <property type="entry name" value="BP-dependent_transpt_permease"/>
</dbReference>
<evidence type="ECO:0000256" key="7">
    <source>
        <dbReference type="RuleBase" id="RU363032"/>
    </source>
</evidence>
<dbReference type="InterPro" id="IPR035906">
    <property type="entry name" value="MetI-like_sf"/>
</dbReference>
<comment type="similarity">
    <text evidence="7">Belongs to the binding-protein-dependent transport system permease family.</text>
</comment>
<evidence type="ECO:0000256" key="5">
    <source>
        <dbReference type="ARBA" id="ARBA00022989"/>
    </source>
</evidence>
<dbReference type="InterPro" id="IPR000515">
    <property type="entry name" value="MetI-like"/>
</dbReference>
<dbReference type="PROSITE" id="PS50928">
    <property type="entry name" value="ABC_TM1"/>
    <property type="match status" value="1"/>
</dbReference>
<dbReference type="Proteomes" id="UP000298355">
    <property type="component" value="Unassembled WGS sequence"/>
</dbReference>
<feature type="transmembrane region" description="Helical" evidence="7">
    <location>
        <begin position="90"/>
        <end position="113"/>
    </location>
</feature>
<reference evidence="9 10" key="1">
    <citation type="submission" date="2019-03" db="EMBL/GenBank/DDBJ databases">
        <title>Genomics of glacier-inhabiting Cryobacterium strains.</title>
        <authorList>
            <person name="Liu Q."/>
            <person name="Xin Y.-H."/>
        </authorList>
    </citation>
    <scope>NUCLEOTIDE SEQUENCE [LARGE SCALE GENOMIC DNA]</scope>
    <source>
        <strain evidence="9 10">TMT4-23</strain>
    </source>
</reference>
<evidence type="ECO:0000256" key="4">
    <source>
        <dbReference type="ARBA" id="ARBA00022692"/>
    </source>
</evidence>
<keyword evidence="2 7" id="KW-0813">Transport</keyword>
<keyword evidence="6 7" id="KW-0472">Membrane</keyword>
<evidence type="ECO:0000313" key="10">
    <source>
        <dbReference type="Proteomes" id="UP000298355"/>
    </source>
</evidence>
<dbReference type="RefSeq" id="WP_134362344.1">
    <property type="nucleotide sequence ID" value="NZ_SOGJ01000011.1"/>
</dbReference>
<evidence type="ECO:0000256" key="2">
    <source>
        <dbReference type="ARBA" id="ARBA00022448"/>
    </source>
</evidence>
<dbReference type="PANTHER" id="PTHR43386">
    <property type="entry name" value="OLIGOPEPTIDE TRANSPORT SYSTEM PERMEASE PROTEIN APPC"/>
    <property type="match status" value="1"/>
</dbReference>
<evidence type="ECO:0000256" key="1">
    <source>
        <dbReference type="ARBA" id="ARBA00004651"/>
    </source>
</evidence>
<sequence length="285" mass="29570">MSDLEIQAGLGRSPRTSPSHRFGVAEVLAGLFGLFLITAALFPALVAPGDPLGIDPLSAFQTPSPAHWFGTDESGRDIYTRVSHGTGSSLLIGTLATMIGLGLGLVLGTLAGMLGPVVDFTVNRFLEVLFAFPGLLLALLFILIFGPGVATATVAVGLATAPGYARIIRGQLILVRSSAFVEAATVLGRSPGRILVRHVLPNALAPLFVLGTLGIGQAIVWASALSYLGLGAAPPAAEWGAMLAAGRTYIGSAWWMSFFPGLFIVLTAVSATALGRGIERRMRHA</sequence>
<dbReference type="Pfam" id="PF00528">
    <property type="entry name" value="BPD_transp_1"/>
    <property type="match status" value="1"/>
</dbReference>
<dbReference type="EMBL" id="SOGJ01000011">
    <property type="protein sequence ID" value="TFD00182.1"/>
    <property type="molecule type" value="Genomic_DNA"/>
</dbReference>
<dbReference type="PANTHER" id="PTHR43386:SF25">
    <property type="entry name" value="PEPTIDE ABC TRANSPORTER PERMEASE PROTEIN"/>
    <property type="match status" value="1"/>
</dbReference>
<keyword evidence="4 7" id="KW-0812">Transmembrane</keyword>
<evidence type="ECO:0000256" key="3">
    <source>
        <dbReference type="ARBA" id="ARBA00022475"/>
    </source>
</evidence>
<organism evidence="9 10">
    <name type="scientific">Cryobacterium breve</name>
    <dbReference type="NCBI Taxonomy" id="1259258"/>
    <lineage>
        <taxon>Bacteria</taxon>
        <taxon>Bacillati</taxon>
        <taxon>Actinomycetota</taxon>
        <taxon>Actinomycetes</taxon>
        <taxon>Micrococcales</taxon>
        <taxon>Microbacteriaceae</taxon>
        <taxon>Cryobacterium</taxon>
    </lineage>
</organism>
<dbReference type="CDD" id="cd06261">
    <property type="entry name" value="TM_PBP2"/>
    <property type="match status" value="1"/>
</dbReference>
<name>A0ABY2J8J2_9MICO</name>
<feature type="domain" description="ABC transmembrane type-1" evidence="8">
    <location>
        <begin position="86"/>
        <end position="275"/>
    </location>
</feature>
<dbReference type="Gene3D" id="1.10.3720.10">
    <property type="entry name" value="MetI-like"/>
    <property type="match status" value="1"/>
</dbReference>
<proteinExistence type="inferred from homology"/>
<dbReference type="SUPFAM" id="SSF161098">
    <property type="entry name" value="MetI-like"/>
    <property type="match status" value="1"/>
</dbReference>
<comment type="subcellular location">
    <subcellularLocation>
        <location evidence="1 7">Cell membrane</location>
        <topology evidence="1 7">Multi-pass membrane protein</topology>
    </subcellularLocation>
</comment>
<feature type="transmembrane region" description="Helical" evidence="7">
    <location>
        <begin position="150"/>
        <end position="168"/>
    </location>
</feature>
<evidence type="ECO:0000313" key="9">
    <source>
        <dbReference type="EMBL" id="TFD00182.1"/>
    </source>
</evidence>
<keyword evidence="5 7" id="KW-1133">Transmembrane helix</keyword>
<keyword evidence="3" id="KW-1003">Cell membrane</keyword>
<comment type="caution">
    <text evidence="9">The sequence shown here is derived from an EMBL/GenBank/DDBJ whole genome shotgun (WGS) entry which is preliminary data.</text>
</comment>
<protein>
    <submittedName>
        <fullName evidence="9">ABC transporter permease</fullName>
    </submittedName>
</protein>
<feature type="transmembrane region" description="Helical" evidence="7">
    <location>
        <begin position="253"/>
        <end position="274"/>
    </location>
</feature>
<feature type="transmembrane region" description="Helical" evidence="7">
    <location>
        <begin position="207"/>
        <end position="233"/>
    </location>
</feature>
<evidence type="ECO:0000256" key="6">
    <source>
        <dbReference type="ARBA" id="ARBA00023136"/>
    </source>
</evidence>